<feature type="domain" description="PUA" evidence="1">
    <location>
        <begin position="11"/>
        <end position="69"/>
    </location>
</feature>
<accession>A0ABT5FHG7</accession>
<dbReference type="InterPro" id="IPR036974">
    <property type="entry name" value="PUA_sf"/>
</dbReference>
<dbReference type="SUPFAM" id="SSF88697">
    <property type="entry name" value="PUA domain-like"/>
    <property type="match status" value="1"/>
</dbReference>
<evidence type="ECO:0000259" key="1">
    <source>
        <dbReference type="Pfam" id="PF01472"/>
    </source>
</evidence>
<dbReference type="EMBL" id="JAQOMS010000002">
    <property type="protein sequence ID" value="MDC2890634.1"/>
    <property type="molecule type" value="Genomic_DNA"/>
</dbReference>
<dbReference type="InterPro" id="IPR015947">
    <property type="entry name" value="PUA-like_sf"/>
</dbReference>
<dbReference type="Proteomes" id="UP001528411">
    <property type="component" value="Unassembled WGS sequence"/>
</dbReference>
<proteinExistence type="predicted"/>
<comment type="caution">
    <text evidence="2">The sequence shown here is derived from an EMBL/GenBank/DDBJ whole genome shotgun (WGS) entry which is preliminary data.</text>
</comment>
<dbReference type="PROSITE" id="PS50890">
    <property type="entry name" value="PUA"/>
    <property type="match status" value="1"/>
</dbReference>
<protein>
    <recommendedName>
        <fullName evidence="1">PUA domain-containing protein</fullName>
    </recommendedName>
</protein>
<evidence type="ECO:0000313" key="3">
    <source>
        <dbReference type="Proteomes" id="UP001528411"/>
    </source>
</evidence>
<keyword evidence="3" id="KW-1185">Reference proteome</keyword>
<sequence length="99" mass="10818">MAQIHHTRRGELVVNKAGEKTVIDGLLSLSSEQLLEVNGDFNTGDTVVIKSEDGKSLAKAITNCSSCLMSYLTEQEDSSSLNHLDSVYESDQMTLLKEV</sequence>
<dbReference type="InterPro" id="IPR002478">
    <property type="entry name" value="PUA"/>
</dbReference>
<dbReference type="RefSeq" id="WP_272181771.1">
    <property type="nucleotide sequence ID" value="NZ_JAQOMS010000002.1"/>
</dbReference>
<reference evidence="2 3" key="1">
    <citation type="submission" date="2023-01" db="EMBL/GenBank/DDBJ databases">
        <title>Psychrosphaera sp. nov., isolated from marine algae.</title>
        <authorList>
            <person name="Bayburt H."/>
            <person name="Choi B.J."/>
            <person name="Kim J.M."/>
            <person name="Choi D.G."/>
            <person name="Jeon C.O."/>
        </authorList>
    </citation>
    <scope>NUCLEOTIDE SEQUENCE [LARGE SCALE GENOMIC DNA]</scope>
    <source>
        <strain evidence="2 3">G1-22</strain>
    </source>
</reference>
<dbReference type="Gene3D" id="2.30.130.10">
    <property type="entry name" value="PUA domain"/>
    <property type="match status" value="1"/>
</dbReference>
<gene>
    <name evidence="2" type="ORF">PN838_20185</name>
</gene>
<organism evidence="2 3">
    <name type="scientific">Psychrosphaera algicola</name>
    <dbReference type="NCBI Taxonomy" id="3023714"/>
    <lineage>
        <taxon>Bacteria</taxon>
        <taxon>Pseudomonadati</taxon>
        <taxon>Pseudomonadota</taxon>
        <taxon>Gammaproteobacteria</taxon>
        <taxon>Alteromonadales</taxon>
        <taxon>Pseudoalteromonadaceae</taxon>
        <taxon>Psychrosphaera</taxon>
    </lineage>
</organism>
<evidence type="ECO:0000313" key="2">
    <source>
        <dbReference type="EMBL" id="MDC2890634.1"/>
    </source>
</evidence>
<dbReference type="Pfam" id="PF01472">
    <property type="entry name" value="PUA"/>
    <property type="match status" value="1"/>
</dbReference>
<name>A0ABT5FHG7_9GAMM</name>